<dbReference type="InterPro" id="IPR025896">
    <property type="entry name" value="Spi_Prtas-inh"/>
</dbReference>
<dbReference type="OrthoDB" id="9816532at2"/>
<feature type="chain" id="PRO_5016960684" evidence="7">
    <location>
        <begin position="21"/>
        <end position="864"/>
    </location>
</feature>
<reference evidence="10 11" key="1">
    <citation type="submission" date="2018-04" db="EMBL/GenBank/DDBJ databases">
        <title>Adhaeribacter sp. HMF7616 genome sequencing and assembly.</title>
        <authorList>
            <person name="Kang H."/>
            <person name="Kang J."/>
            <person name="Cha I."/>
            <person name="Kim H."/>
            <person name="Joh K."/>
        </authorList>
    </citation>
    <scope>NUCLEOTIDE SEQUENCE [LARGE SCALE GENOMIC DNA]</scope>
    <source>
        <strain evidence="10 11">HMF7616</strain>
    </source>
</reference>
<evidence type="ECO:0000256" key="3">
    <source>
        <dbReference type="ARBA" id="ARBA00022729"/>
    </source>
</evidence>
<dbReference type="InterPro" id="IPR026444">
    <property type="entry name" value="Secre_tail"/>
</dbReference>
<dbReference type="NCBIfam" id="TIGR04183">
    <property type="entry name" value="Por_Secre_tail"/>
    <property type="match status" value="1"/>
</dbReference>
<dbReference type="GO" id="GO:0006508">
    <property type="term" value="P:proteolysis"/>
    <property type="evidence" value="ECO:0007669"/>
    <property type="project" value="UniProtKB-KW"/>
</dbReference>
<feature type="domain" description="Secretion system C-terminal sorting" evidence="9">
    <location>
        <begin position="797"/>
        <end position="862"/>
    </location>
</feature>
<proteinExistence type="inferred from homology"/>
<sequence>MKKIYLLTLFSCFSWLSSVAKHVPAESALQVATNFWSQVAPVSGAGKSQRTLTLVHQEVAKQVSPNARQAPFTFYYVFSAPANGGMVFISADDHVNPVLGYTRTGTYNSAKLPANLVKWLEGYKNEIRYAARQNKTSQKTQLAWQALQNGSSPVARTRGTLVEAVDPLITTTWNQSPYYNALCPYDNEAGEQAVTGCVATAMAQIMRYWKYPAQGSGFHSYNHEKYGTLSANFSNSTYDWNNMPNAINSPNQAIAALMKDVGVSVEMSYGVAADGGSSAYVISAASQSEHCSEYALKTYFGYKDVKGVQRADYTEADWINLLKTELSNGQPILYAGFGGGGGHAFVCDGYDQNNLFHMNWGWGGYYDGFFAISALNPDGQGTGGGTGSYNSNQQALIGIKAPDAPNQESADLQLFDHVTVDYNVVSFGTEFTVHTNIHNKGQGTFKGDYAAAAFDENGNFIDFVKTYTGNALEPDNYYIDGVDFDTKGLLSLLPGKYNIYIFSRAEGSQWQQIKSNTYSDHVNLEIINQNNLDLYQAVAVQKPNELYQGKEIAVSTFAKNLKMEAFTGIMAVNLYDLEGNFAFEIGQKQLNQLCYNCESGEIVFENNNLNVEPGTYLLAVLHYNETDNWRITGSEYYVNPIKVVVKAAPMGGDAYENNNTVTEAAPLALNFVGNTAHVTTTQANIHEGTDYDYYKFELPAGRKFEITARVNDSYGSQDNQTYTNDVLFTMSADGENWTEAYDQEMETVEVEGGKTIYANVSPYFQGETGTYSLDITVKELLPTGTKDNYQDLAVQAYPNPTSGTLHIQAKKEYTQYELLNLTGKVLLSIPKNTSEINIAPLPNGIYMLRTQSKTGYQMQKIVKQ</sequence>
<evidence type="ECO:0000256" key="2">
    <source>
        <dbReference type="ARBA" id="ARBA00022670"/>
    </source>
</evidence>
<accession>A0A369QCH6</accession>
<keyword evidence="11" id="KW-1185">Reference proteome</keyword>
<feature type="active site" description="Nucleophile" evidence="6">
    <location>
        <position position="197"/>
    </location>
</feature>
<dbReference type="EC" id="3.4.22.10" evidence="10"/>
<feature type="domain" description="Spi protease inhibitor" evidence="8">
    <location>
        <begin position="20"/>
        <end position="127"/>
    </location>
</feature>
<dbReference type="Gene3D" id="2.60.120.380">
    <property type="match status" value="1"/>
</dbReference>
<dbReference type="EMBL" id="QASA01000001">
    <property type="protein sequence ID" value="RDC62142.1"/>
    <property type="molecule type" value="Genomic_DNA"/>
</dbReference>
<dbReference type="RefSeq" id="WP_115371625.1">
    <property type="nucleotide sequence ID" value="NZ_QASA01000001.1"/>
</dbReference>
<evidence type="ECO:0000259" key="8">
    <source>
        <dbReference type="Pfam" id="PF13734"/>
    </source>
</evidence>
<evidence type="ECO:0000313" key="11">
    <source>
        <dbReference type="Proteomes" id="UP000253919"/>
    </source>
</evidence>
<dbReference type="InterPro" id="IPR038765">
    <property type="entry name" value="Papain-like_cys_pep_sf"/>
</dbReference>
<evidence type="ECO:0000256" key="6">
    <source>
        <dbReference type="PIRSR" id="PIRSR600200-1"/>
    </source>
</evidence>
<feature type="signal peptide" evidence="7">
    <location>
        <begin position="1"/>
        <end position="20"/>
    </location>
</feature>
<keyword evidence="4 10" id="KW-0378">Hydrolase</keyword>
<dbReference type="Gene3D" id="3.90.70.50">
    <property type="entry name" value="Peptidase C10, streptopain"/>
    <property type="match status" value="1"/>
</dbReference>
<keyword evidence="3 7" id="KW-0732">Signal</keyword>
<organism evidence="10 11">
    <name type="scientific">Adhaeribacter pallidiroseus</name>
    <dbReference type="NCBI Taxonomy" id="2072847"/>
    <lineage>
        <taxon>Bacteria</taxon>
        <taxon>Pseudomonadati</taxon>
        <taxon>Bacteroidota</taxon>
        <taxon>Cytophagia</taxon>
        <taxon>Cytophagales</taxon>
        <taxon>Hymenobacteraceae</taxon>
        <taxon>Adhaeribacter</taxon>
    </lineage>
</organism>
<dbReference type="PRINTS" id="PR00797">
    <property type="entry name" value="STREPTOPAIN"/>
</dbReference>
<dbReference type="Pfam" id="PF18962">
    <property type="entry name" value="Por_Secre_tail"/>
    <property type="match status" value="1"/>
</dbReference>
<evidence type="ECO:0000259" key="9">
    <source>
        <dbReference type="Pfam" id="PF18962"/>
    </source>
</evidence>
<gene>
    <name evidence="10" type="primary">speB</name>
    <name evidence="10" type="ORF">AHMF7616_00733</name>
</gene>
<comment type="similarity">
    <text evidence="1">Belongs to the peptidase C10 family.</text>
</comment>
<dbReference type="InterPro" id="IPR044934">
    <property type="entry name" value="Streptopain_sf"/>
</dbReference>
<feature type="active site" description="Proton acceptor" evidence="6">
    <location>
        <position position="343"/>
    </location>
</feature>
<dbReference type="AlphaFoldDB" id="A0A369QCH6"/>
<dbReference type="Pfam" id="PF01640">
    <property type="entry name" value="Peptidase_C10"/>
    <property type="match status" value="1"/>
</dbReference>
<evidence type="ECO:0000256" key="4">
    <source>
        <dbReference type="ARBA" id="ARBA00022801"/>
    </source>
</evidence>
<name>A0A369QCH6_9BACT</name>
<keyword evidence="2" id="KW-0645">Protease</keyword>
<evidence type="ECO:0000313" key="10">
    <source>
        <dbReference type="EMBL" id="RDC62142.1"/>
    </source>
</evidence>
<evidence type="ECO:0000256" key="1">
    <source>
        <dbReference type="ARBA" id="ARBA00009693"/>
    </source>
</evidence>
<dbReference type="GO" id="GO:0008234">
    <property type="term" value="F:cysteine-type peptidase activity"/>
    <property type="evidence" value="ECO:0007669"/>
    <property type="project" value="UniProtKB-KW"/>
</dbReference>
<dbReference type="SUPFAM" id="SSF54001">
    <property type="entry name" value="Cysteine proteinases"/>
    <property type="match status" value="1"/>
</dbReference>
<keyword evidence="5" id="KW-0788">Thiol protease</keyword>
<dbReference type="Proteomes" id="UP000253919">
    <property type="component" value="Unassembled WGS sequence"/>
</dbReference>
<dbReference type="InterPro" id="IPR000200">
    <property type="entry name" value="Peptidase_C10"/>
</dbReference>
<protein>
    <submittedName>
        <fullName evidence="10">Streptopain</fullName>
        <ecNumber evidence="10">3.4.22.10</ecNumber>
    </submittedName>
</protein>
<evidence type="ECO:0000256" key="5">
    <source>
        <dbReference type="ARBA" id="ARBA00022807"/>
    </source>
</evidence>
<evidence type="ECO:0000256" key="7">
    <source>
        <dbReference type="SAM" id="SignalP"/>
    </source>
</evidence>
<dbReference type="Pfam" id="PF13734">
    <property type="entry name" value="Inhibitor_I69"/>
    <property type="match status" value="1"/>
</dbReference>
<comment type="caution">
    <text evidence="10">The sequence shown here is derived from an EMBL/GenBank/DDBJ whole genome shotgun (WGS) entry which is preliminary data.</text>
</comment>